<reference evidence="1" key="1">
    <citation type="submission" date="2018-01" db="EMBL/GenBank/DDBJ databases">
        <title>An insight into the sialome of Amazonian anophelines.</title>
        <authorList>
            <person name="Ribeiro J.M."/>
            <person name="Scarpassa V."/>
            <person name="Calvo E."/>
        </authorList>
    </citation>
    <scope>NUCLEOTIDE SEQUENCE</scope>
</reference>
<organism evidence="1">
    <name type="scientific">Anopheles darlingi</name>
    <name type="common">Mosquito</name>
    <dbReference type="NCBI Taxonomy" id="43151"/>
    <lineage>
        <taxon>Eukaryota</taxon>
        <taxon>Metazoa</taxon>
        <taxon>Ecdysozoa</taxon>
        <taxon>Arthropoda</taxon>
        <taxon>Hexapoda</taxon>
        <taxon>Insecta</taxon>
        <taxon>Pterygota</taxon>
        <taxon>Neoptera</taxon>
        <taxon>Endopterygota</taxon>
        <taxon>Diptera</taxon>
        <taxon>Nematocera</taxon>
        <taxon>Culicoidea</taxon>
        <taxon>Culicidae</taxon>
        <taxon>Anophelinae</taxon>
        <taxon>Anopheles</taxon>
    </lineage>
</organism>
<sequence>MASTRSLLSCVSWACLRSTRSNSASISGPIWLTSASNCSISSVSWDGSSGSASCIRCNNRSIFSSLISTVCNFWCAGESLSLVPPSASFGSSEN</sequence>
<proteinExistence type="predicted"/>
<name>A0A2M4DID2_ANODA</name>
<dbReference type="AlphaFoldDB" id="A0A2M4DID2"/>
<protein>
    <submittedName>
        <fullName evidence="1">Putative secreted protein</fullName>
    </submittedName>
</protein>
<accession>A0A2M4DID2</accession>
<dbReference type="EMBL" id="GGFL01012730">
    <property type="protein sequence ID" value="MBW76908.1"/>
    <property type="molecule type" value="Transcribed_RNA"/>
</dbReference>
<evidence type="ECO:0000313" key="1">
    <source>
        <dbReference type="EMBL" id="MBW76908.1"/>
    </source>
</evidence>